<evidence type="ECO:0000313" key="2">
    <source>
        <dbReference type="Proteomes" id="UP000615760"/>
    </source>
</evidence>
<proteinExistence type="predicted"/>
<organism evidence="1 2">
    <name type="scientific">Flavobacterium suaedae</name>
    <dbReference type="NCBI Taxonomy" id="1767027"/>
    <lineage>
        <taxon>Bacteria</taxon>
        <taxon>Pseudomonadati</taxon>
        <taxon>Bacteroidota</taxon>
        <taxon>Flavobacteriia</taxon>
        <taxon>Flavobacteriales</taxon>
        <taxon>Flavobacteriaceae</taxon>
        <taxon>Flavobacterium</taxon>
    </lineage>
</organism>
<evidence type="ECO:0000313" key="1">
    <source>
        <dbReference type="EMBL" id="GGB83123.1"/>
    </source>
</evidence>
<accession>A0ABQ1K3K4</accession>
<comment type="caution">
    <text evidence="1">The sequence shown here is derived from an EMBL/GenBank/DDBJ whole genome shotgun (WGS) entry which is preliminary data.</text>
</comment>
<keyword evidence="2" id="KW-1185">Reference proteome</keyword>
<dbReference type="Proteomes" id="UP000615760">
    <property type="component" value="Unassembled WGS sequence"/>
</dbReference>
<protein>
    <submittedName>
        <fullName evidence="1">Uncharacterized protein</fullName>
    </submittedName>
</protein>
<dbReference type="EMBL" id="BMJE01000006">
    <property type="protein sequence ID" value="GGB83123.1"/>
    <property type="molecule type" value="Genomic_DNA"/>
</dbReference>
<sequence length="59" mass="6724">MITHYQNEIISVVPYNGGTIYGNPDNYKLKTKCEALDYFAGFDNYDKIEALPDDQNCPC</sequence>
<gene>
    <name evidence="1" type="ORF">GCM10007424_23930</name>
</gene>
<reference evidence="2" key="1">
    <citation type="journal article" date="2019" name="Int. J. Syst. Evol. Microbiol.">
        <title>The Global Catalogue of Microorganisms (GCM) 10K type strain sequencing project: providing services to taxonomists for standard genome sequencing and annotation.</title>
        <authorList>
            <consortium name="The Broad Institute Genomics Platform"/>
            <consortium name="The Broad Institute Genome Sequencing Center for Infectious Disease"/>
            <person name="Wu L."/>
            <person name="Ma J."/>
        </authorList>
    </citation>
    <scope>NUCLEOTIDE SEQUENCE [LARGE SCALE GENOMIC DNA]</scope>
    <source>
        <strain evidence="2">CGMCC 1.15461</strain>
    </source>
</reference>
<dbReference type="RefSeq" id="WP_188621541.1">
    <property type="nucleotide sequence ID" value="NZ_BMJE01000006.1"/>
</dbReference>
<name>A0ABQ1K3K4_9FLAO</name>